<dbReference type="SUPFAM" id="SSF55073">
    <property type="entry name" value="Nucleotide cyclase"/>
    <property type="match status" value="1"/>
</dbReference>
<gene>
    <name evidence="3" type="ORF">FVW59_18370</name>
</gene>
<dbReference type="PANTHER" id="PTHR33121">
    <property type="entry name" value="CYCLIC DI-GMP PHOSPHODIESTERASE PDEF"/>
    <property type="match status" value="1"/>
</dbReference>
<dbReference type="GO" id="GO:0071111">
    <property type="term" value="F:cyclic-guanylate-specific phosphodiesterase activity"/>
    <property type="evidence" value="ECO:0007669"/>
    <property type="project" value="InterPro"/>
</dbReference>
<dbReference type="AlphaFoldDB" id="A0A5C8ZMV3"/>
<sequence>MRTPPPVAREAFVDKLAIEVDGARQRGEFLGLLLVDLHNLARINHLAGYAEGDSLLCRTHDELKGLSKLPDTVFRVAGHGFAFILPALQNPGFLALAVHRVQQVLFGALQDEDARDPVQLRIGMAVAGPEKYAWDDLLATAEKNLQHSRLVGTVVMGELLEAPAEVPAIPALERYFAEALHNNAFDLHFQPKVGLLGGQISGAEALLRWDIEGKGAVPPDQLVVLAEAEGKLYEVSKWVIHRALRQLNQWGERYCHGISVNLPARMVNHPDLVNTLRDALRIWGIPPARLTLEITEDAVIEDKDAGFQVLNELSELGVGLSIDDFGTGYSSLSYFQHIPADELKIDRSFVSRMQVQPRERELVRIIIEIAHLFDFHVVAEGVEDAETLGALAELGCDSVQGYYFARPMPAAEFIDWLQKRSDGVPLR</sequence>
<reference evidence="3 4" key="1">
    <citation type="submission" date="2019-08" db="EMBL/GenBank/DDBJ databases">
        <title>Parahaliea maris sp. nov., isolated from the surface seawater.</title>
        <authorList>
            <person name="Liu Y."/>
        </authorList>
    </citation>
    <scope>NUCLEOTIDE SEQUENCE [LARGE SCALE GENOMIC DNA]</scope>
    <source>
        <strain evidence="3 4">S2-26</strain>
    </source>
</reference>
<dbReference type="EMBL" id="VRYZ01000010">
    <property type="protein sequence ID" value="TXS89092.1"/>
    <property type="molecule type" value="Genomic_DNA"/>
</dbReference>
<organism evidence="3 4">
    <name type="scientific">Parahaliea aestuarii</name>
    <dbReference type="NCBI Taxonomy" id="1852021"/>
    <lineage>
        <taxon>Bacteria</taxon>
        <taxon>Pseudomonadati</taxon>
        <taxon>Pseudomonadota</taxon>
        <taxon>Gammaproteobacteria</taxon>
        <taxon>Cellvibrionales</taxon>
        <taxon>Halieaceae</taxon>
        <taxon>Parahaliea</taxon>
    </lineage>
</organism>
<dbReference type="InterPro" id="IPR000160">
    <property type="entry name" value="GGDEF_dom"/>
</dbReference>
<keyword evidence="4" id="KW-1185">Reference proteome</keyword>
<dbReference type="PANTHER" id="PTHR33121:SF70">
    <property type="entry name" value="SIGNALING PROTEIN YKOW"/>
    <property type="match status" value="1"/>
</dbReference>
<dbReference type="PROSITE" id="PS50883">
    <property type="entry name" value="EAL"/>
    <property type="match status" value="1"/>
</dbReference>
<feature type="domain" description="GGDEF" evidence="2">
    <location>
        <begin position="28"/>
        <end position="161"/>
    </location>
</feature>
<accession>A0A5C8ZMV3</accession>
<dbReference type="InterPro" id="IPR001633">
    <property type="entry name" value="EAL_dom"/>
</dbReference>
<dbReference type="InterPro" id="IPR050706">
    <property type="entry name" value="Cyclic-di-GMP_PDE-like"/>
</dbReference>
<evidence type="ECO:0000313" key="4">
    <source>
        <dbReference type="Proteomes" id="UP000321933"/>
    </source>
</evidence>
<proteinExistence type="predicted"/>
<dbReference type="RefSeq" id="WP_148065844.1">
    <property type="nucleotide sequence ID" value="NZ_VRYZ01000010.1"/>
</dbReference>
<dbReference type="Pfam" id="PF00990">
    <property type="entry name" value="GGDEF"/>
    <property type="match status" value="1"/>
</dbReference>
<dbReference type="Pfam" id="PF00563">
    <property type="entry name" value="EAL"/>
    <property type="match status" value="1"/>
</dbReference>
<protein>
    <submittedName>
        <fullName evidence="3">EAL domain-containing protein</fullName>
    </submittedName>
</protein>
<evidence type="ECO:0000313" key="3">
    <source>
        <dbReference type="EMBL" id="TXS89092.1"/>
    </source>
</evidence>
<dbReference type="OrthoDB" id="9812358at2"/>
<dbReference type="CDD" id="cd01948">
    <property type="entry name" value="EAL"/>
    <property type="match status" value="1"/>
</dbReference>
<dbReference type="SMART" id="SM00052">
    <property type="entry name" value="EAL"/>
    <property type="match status" value="1"/>
</dbReference>
<dbReference type="Proteomes" id="UP000321933">
    <property type="component" value="Unassembled WGS sequence"/>
</dbReference>
<evidence type="ECO:0000259" key="1">
    <source>
        <dbReference type="PROSITE" id="PS50883"/>
    </source>
</evidence>
<dbReference type="PROSITE" id="PS50887">
    <property type="entry name" value="GGDEF"/>
    <property type="match status" value="1"/>
</dbReference>
<dbReference type="Gene3D" id="3.20.20.450">
    <property type="entry name" value="EAL domain"/>
    <property type="match status" value="1"/>
</dbReference>
<comment type="caution">
    <text evidence="3">The sequence shown here is derived from an EMBL/GenBank/DDBJ whole genome shotgun (WGS) entry which is preliminary data.</text>
</comment>
<name>A0A5C8ZMV3_9GAMM</name>
<dbReference type="SMART" id="SM00267">
    <property type="entry name" value="GGDEF"/>
    <property type="match status" value="1"/>
</dbReference>
<feature type="domain" description="EAL" evidence="1">
    <location>
        <begin position="169"/>
        <end position="421"/>
    </location>
</feature>
<evidence type="ECO:0000259" key="2">
    <source>
        <dbReference type="PROSITE" id="PS50887"/>
    </source>
</evidence>
<dbReference type="SUPFAM" id="SSF141868">
    <property type="entry name" value="EAL domain-like"/>
    <property type="match status" value="1"/>
</dbReference>
<dbReference type="Gene3D" id="3.30.70.270">
    <property type="match status" value="1"/>
</dbReference>
<dbReference type="InterPro" id="IPR043128">
    <property type="entry name" value="Rev_trsase/Diguanyl_cyclase"/>
</dbReference>
<dbReference type="InterPro" id="IPR029787">
    <property type="entry name" value="Nucleotide_cyclase"/>
</dbReference>
<dbReference type="InterPro" id="IPR035919">
    <property type="entry name" value="EAL_sf"/>
</dbReference>